<evidence type="ECO:0000259" key="6">
    <source>
        <dbReference type="PROSITE" id="PS51160"/>
    </source>
</evidence>
<name>A0A4R1B4N3_9BACT</name>
<feature type="domain" description="Acylphosphatase-like" evidence="6">
    <location>
        <begin position="7"/>
        <end position="94"/>
    </location>
</feature>
<evidence type="ECO:0000256" key="2">
    <source>
        <dbReference type="ARBA" id="ARBA00012150"/>
    </source>
</evidence>
<dbReference type="PRINTS" id="PR00112">
    <property type="entry name" value="ACYLPHPHTASE"/>
</dbReference>
<dbReference type="InterPro" id="IPR036046">
    <property type="entry name" value="Acylphosphatase-like_dom_sf"/>
</dbReference>
<evidence type="ECO:0000313" key="7">
    <source>
        <dbReference type="EMBL" id="TCJ12430.1"/>
    </source>
</evidence>
<dbReference type="Proteomes" id="UP000295334">
    <property type="component" value="Unassembled WGS sequence"/>
</dbReference>
<feature type="active site" evidence="4">
    <location>
        <position position="40"/>
    </location>
</feature>
<keyword evidence="8" id="KW-1185">Reference proteome</keyword>
<proteinExistence type="inferred from homology"/>
<protein>
    <recommendedName>
        <fullName evidence="2 4">acylphosphatase</fullName>
        <ecNumber evidence="2 4">3.6.1.7</ecNumber>
    </recommendedName>
</protein>
<dbReference type="AlphaFoldDB" id="A0A4R1B4N3"/>
<comment type="catalytic activity">
    <reaction evidence="3 4">
        <text>an acyl phosphate + H2O = a carboxylate + phosphate + H(+)</text>
        <dbReference type="Rhea" id="RHEA:14965"/>
        <dbReference type="ChEBI" id="CHEBI:15377"/>
        <dbReference type="ChEBI" id="CHEBI:15378"/>
        <dbReference type="ChEBI" id="CHEBI:29067"/>
        <dbReference type="ChEBI" id="CHEBI:43474"/>
        <dbReference type="ChEBI" id="CHEBI:59918"/>
        <dbReference type="EC" id="3.6.1.7"/>
    </reaction>
</comment>
<feature type="active site" evidence="4">
    <location>
        <position position="22"/>
    </location>
</feature>
<dbReference type="PANTHER" id="PTHR47268">
    <property type="entry name" value="ACYLPHOSPHATASE"/>
    <property type="match status" value="1"/>
</dbReference>
<comment type="caution">
    <text evidence="7">The sequence shown here is derived from an EMBL/GenBank/DDBJ whole genome shotgun (WGS) entry which is preliminary data.</text>
</comment>
<dbReference type="SUPFAM" id="SSF54975">
    <property type="entry name" value="Acylphosphatase/BLUF domain-like"/>
    <property type="match status" value="1"/>
</dbReference>
<gene>
    <name evidence="7" type="ORF">EPD60_14230</name>
</gene>
<dbReference type="InterPro" id="IPR020456">
    <property type="entry name" value="Acylphosphatase"/>
</dbReference>
<accession>A0A4R1B4N3</accession>
<evidence type="ECO:0000313" key="8">
    <source>
        <dbReference type="Proteomes" id="UP000295334"/>
    </source>
</evidence>
<dbReference type="PROSITE" id="PS00151">
    <property type="entry name" value="ACYLPHOSPHATASE_2"/>
    <property type="match status" value="1"/>
</dbReference>
<evidence type="ECO:0000256" key="1">
    <source>
        <dbReference type="ARBA" id="ARBA00005614"/>
    </source>
</evidence>
<dbReference type="InterPro" id="IPR017968">
    <property type="entry name" value="Acylphosphatase_CS"/>
</dbReference>
<dbReference type="RefSeq" id="WP_131450189.1">
    <property type="nucleotide sequence ID" value="NZ_SJZI01000050.1"/>
</dbReference>
<reference evidence="7 8" key="1">
    <citation type="submission" date="2019-03" db="EMBL/GenBank/DDBJ databases">
        <authorList>
            <person name="Kim M.K.M."/>
        </authorList>
    </citation>
    <scope>NUCLEOTIDE SEQUENCE [LARGE SCALE GENOMIC DNA]</scope>
    <source>
        <strain evidence="7 8">17J68-12</strain>
    </source>
</reference>
<comment type="similarity">
    <text evidence="1 5">Belongs to the acylphosphatase family.</text>
</comment>
<dbReference type="Gene3D" id="3.30.70.100">
    <property type="match status" value="1"/>
</dbReference>
<evidence type="ECO:0000256" key="3">
    <source>
        <dbReference type="ARBA" id="ARBA00047645"/>
    </source>
</evidence>
<dbReference type="EC" id="3.6.1.7" evidence="2 4"/>
<dbReference type="EMBL" id="SJZI01000050">
    <property type="protein sequence ID" value="TCJ12430.1"/>
    <property type="molecule type" value="Genomic_DNA"/>
</dbReference>
<dbReference type="GO" id="GO:0003998">
    <property type="term" value="F:acylphosphatase activity"/>
    <property type="evidence" value="ECO:0007669"/>
    <property type="project" value="UniProtKB-EC"/>
</dbReference>
<evidence type="ECO:0000256" key="4">
    <source>
        <dbReference type="PROSITE-ProRule" id="PRU00520"/>
    </source>
</evidence>
<keyword evidence="4" id="KW-0378">Hydrolase</keyword>
<dbReference type="PANTHER" id="PTHR47268:SF4">
    <property type="entry name" value="ACYLPHOSPHATASE"/>
    <property type="match status" value="1"/>
</dbReference>
<evidence type="ECO:0000256" key="5">
    <source>
        <dbReference type="RuleBase" id="RU004168"/>
    </source>
</evidence>
<organism evidence="7 8">
    <name type="scientific">Flaviaesturariibacter flavus</name>
    <dbReference type="NCBI Taxonomy" id="2502780"/>
    <lineage>
        <taxon>Bacteria</taxon>
        <taxon>Pseudomonadati</taxon>
        <taxon>Bacteroidota</taxon>
        <taxon>Chitinophagia</taxon>
        <taxon>Chitinophagales</taxon>
        <taxon>Chitinophagaceae</taxon>
        <taxon>Flaviaestuariibacter</taxon>
    </lineage>
</organism>
<dbReference type="InterPro" id="IPR001792">
    <property type="entry name" value="Acylphosphatase-like_dom"/>
</dbReference>
<dbReference type="PROSITE" id="PS51160">
    <property type="entry name" value="ACYLPHOSPHATASE_3"/>
    <property type="match status" value="1"/>
</dbReference>
<dbReference type="OrthoDB" id="9808093at2"/>
<dbReference type="Pfam" id="PF00708">
    <property type="entry name" value="Acylphosphatase"/>
    <property type="match status" value="1"/>
</dbReference>
<sequence length="94" mass="10197">MDSKTRTVLIRVTGKVQGVFYRASAQEQAEALGLSGWVRNCPDGSVEALVSGTEDQVAAFIAWCRRGPEKAQVQEVQVSDFQGAVPAGGFRIRR</sequence>